<sequence>MIRLSTGSQCSKRIGKVESKAILQHTGIFVPVGSGQYTFTRVYYCNKAFDSTVRVSSMDKPHLGSENGFSWFCSDNNVTISVKTLEGICRDCTPILNDLEKTPIRIPQTPNIKQVSMSIGNINLDEDHPVHSTPYTPRGSFYQPSCEDTSIAVSLDTRTPQRRPLDTLNAYLESRDVSPVGSQLQTSWDKASRRTKRYYTRKAGQGVTAVVKDVAPYETGPLFRELCSSELLRRQLSSDDDSDEETVDNTLMEALSECYQVASNWETRHQILSIIADKVRYSKLLRFIPGLTKYHFTEAKRHCLTYGRGTPVPSVRVARTDVTTMQIEHFITFITSPHIVQDLPFGERSITLSNKETIKIPNVVRMMIPKRVVKQYLTFCDESSFKPLSRSTLLHILTVYPASTRKSLHGLDYVSSSGAQAFEDVADVVEKLGDAGEGMGWAKDIQSCLRAGKQYLKSDYKTCSQDSCAVLAVMADVVKQLKTTMPGLNTVSYQQDNDGC</sequence>
<protein>
    <submittedName>
        <fullName evidence="1">Uncharacterized protein</fullName>
    </submittedName>
</protein>
<accession>A0AAD9PXV5</accession>
<gene>
    <name evidence="1" type="ORF">P5673_028520</name>
</gene>
<dbReference type="EMBL" id="JARQWQ010000107">
    <property type="protein sequence ID" value="KAK2550660.1"/>
    <property type="molecule type" value="Genomic_DNA"/>
</dbReference>
<proteinExistence type="predicted"/>
<evidence type="ECO:0000313" key="2">
    <source>
        <dbReference type="Proteomes" id="UP001249851"/>
    </source>
</evidence>
<reference evidence="1" key="1">
    <citation type="journal article" date="2023" name="G3 (Bethesda)">
        <title>Whole genome assembly and annotation of the endangered Caribbean coral Acropora cervicornis.</title>
        <authorList>
            <person name="Selwyn J.D."/>
            <person name="Vollmer S.V."/>
        </authorList>
    </citation>
    <scope>NUCLEOTIDE SEQUENCE</scope>
    <source>
        <strain evidence="1">K2</strain>
    </source>
</reference>
<dbReference type="AlphaFoldDB" id="A0AAD9PXV5"/>
<dbReference type="Proteomes" id="UP001249851">
    <property type="component" value="Unassembled WGS sequence"/>
</dbReference>
<evidence type="ECO:0000313" key="1">
    <source>
        <dbReference type="EMBL" id="KAK2550660.1"/>
    </source>
</evidence>
<reference evidence="1" key="2">
    <citation type="journal article" date="2023" name="Science">
        <title>Genomic signatures of disease resistance in endangered staghorn corals.</title>
        <authorList>
            <person name="Vollmer S.V."/>
            <person name="Selwyn J.D."/>
            <person name="Despard B.A."/>
            <person name="Roesel C.L."/>
        </authorList>
    </citation>
    <scope>NUCLEOTIDE SEQUENCE</scope>
    <source>
        <strain evidence="1">K2</strain>
    </source>
</reference>
<organism evidence="1 2">
    <name type="scientific">Acropora cervicornis</name>
    <name type="common">Staghorn coral</name>
    <dbReference type="NCBI Taxonomy" id="6130"/>
    <lineage>
        <taxon>Eukaryota</taxon>
        <taxon>Metazoa</taxon>
        <taxon>Cnidaria</taxon>
        <taxon>Anthozoa</taxon>
        <taxon>Hexacorallia</taxon>
        <taxon>Scleractinia</taxon>
        <taxon>Astrocoeniina</taxon>
        <taxon>Acroporidae</taxon>
        <taxon>Acropora</taxon>
    </lineage>
</organism>
<name>A0AAD9PXV5_ACRCE</name>
<keyword evidence="2" id="KW-1185">Reference proteome</keyword>
<comment type="caution">
    <text evidence="1">The sequence shown here is derived from an EMBL/GenBank/DDBJ whole genome shotgun (WGS) entry which is preliminary data.</text>
</comment>